<sequence length="74" mass="8291">MAFDLRNVLLRKEEYESMAIGRTMGEGLAAALTMLDSQAGRPRTMPEARLLRAELPALARRPVRRDVPAPAWLD</sequence>
<protein>
    <submittedName>
        <fullName evidence="1">Uncharacterized protein</fullName>
    </submittedName>
</protein>
<evidence type="ECO:0000313" key="1">
    <source>
        <dbReference type="EMBL" id="MFC3673093.1"/>
    </source>
</evidence>
<proteinExistence type="predicted"/>
<reference evidence="2" key="1">
    <citation type="journal article" date="2019" name="Int. J. Syst. Evol. Microbiol.">
        <title>The Global Catalogue of Microorganisms (GCM) 10K type strain sequencing project: providing services to taxonomists for standard genome sequencing and annotation.</title>
        <authorList>
            <consortium name="The Broad Institute Genomics Platform"/>
            <consortium name="The Broad Institute Genome Sequencing Center for Infectious Disease"/>
            <person name="Wu L."/>
            <person name="Ma J."/>
        </authorList>
    </citation>
    <scope>NUCLEOTIDE SEQUENCE [LARGE SCALE GENOMIC DNA]</scope>
    <source>
        <strain evidence="2">KCTC 42224</strain>
    </source>
</reference>
<accession>A0ABV7VAB8</accession>
<comment type="caution">
    <text evidence="1">The sequence shown here is derived from an EMBL/GenBank/DDBJ whole genome shotgun (WGS) entry which is preliminary data.</text>
</comment>
<dbReference type="EMBL" id="JBHRYE010000035">
    <property type="protein sequence ID" value="MFC3673093.1"/>
    <property type="molecule type" value="Genomic_DNA"/>
</dbReference>
<dbReference type="RefSeq" id="WP_191326108.1">
    <property type="nucleotide sequence ID" value="NZ_BMZP01000030.1"/>
</dbReference>
<keyword evidence="2" id="KW-1185">Reference proteome</keyword>
<evidence type="ECO:0000313" key="2">
    <source>
        <dbReference type="Proteomes" id="UP001595683"/>
    </source>
</evidence>
<name>A0ABV7VAB8_9SPHN</name>
<gene>
    <name evidence="1" type="ORF">ACFOOT_16865</name>
</gene>
<dbReference type="Proteomes" id="UP001595683">
    <property type="component" value="Unassembled WGS sequence"/>
</dbReference>
<organism evidence="1 2">
    <name type="scientific">Novosphingobium pokkalii</name>
    <dbReference type="NCBI Taxonomy" id="1770194"/>
    <lineage>
        <taxon>Bacteria</taxon>
        <taxon>Pseudomonadati</taxon>
        <taxon>Pseudomonadota</taxon>
        <taxon>Alphaproteobacteria</taxon>
        <taxon>Sphingomonadales</taxon>
        <taxon>Sphingomonadaceae</taxon>
        <taxon>Novosphingobium</taxon>
    </lineage>
</organism>